<accession>A0A1B8XUE7</accession>
<reference evidence="1" key="2">
    <citation type="journal article" date="2010" name="Science">
        <title>The genome of the Western clawed frog Xenopus tropicalis.</title>
        <authorList>
            <person name="Hellsten U."/>
            <person name="Harland R.M."/>
            <person name="Gilchrist M.J."/>
            <person name="Hendrix D."/>
            <person name="Jurka J."/>
            <person name="Kapitonov V."/>
            <person name="Ovcharenko I."/>
            <person name="Putnam N.H."/>
            <person name="Shu S."/>
            <person name="Taher L."/>
            <person name="Blitz I.L."/>
            <person name="Blumberg B."/>
            <person name="Dichmann D.S."/>
            <person name="Dubchak I."/>
            <person name="Amaya E."/>
            <person name="Detter J.C."/>
            <person name="Fletcher R."/>
            <person name="Gerhard D.S."/>
            <person name="Goodstein D."/>
            <person name="Graves T."/>
            <person name="Grigoriev I.V."/>
            <person name="Grimwood J."/>
            <person name="Kawashima T."/>
            <person name="Lindquist E."/>
            <person name="Lucas S.M."/>
            <person name="Mead P.E."/>
            <person name="Mitros T."/>
            <person name="Ogino H."/>
            <person name="Ohta Y."/>
            <person name="Poliakov A.V."/>
            <person name="Pollet N."/>
            <person name="Robert J."/>
            <person name="Salamov A."/>
            <person name="Sater A.K."/>
            <person name="Schmutz J."/>
            <person name="Terry A."/>
            <person name="Vize P.D."/>
            <person name="Warren W.C."/>
            <person name="Wells D."/>
            <person name="Wills A."/>
            <person name="Wilson R.K."/>
            <person name="Zimmerman L.B."/>
            <person name="Zorn A.M."/>
            <person name="Grainger R."/>
            <person name="Grammer T."/>
            <person name="Khokha M.K."/>
            <person name="Richardson P.M."/>
            <person name="Rokhsar D.S."/>
        </authorList>
    </citation>
    <scope>NUCLEOTIDE SEQUENCE [LARGE SCALE GENOMIC DNA]</scope>
    <source>
        <strain evidence="1">Nigerian</strain>
    </source>
</reference>
<dbReference type="AlphaFoldDB" id="A0A1B8XUE7"/>
<protein>
    <submittedName>
        <fullName evidence="1">Uncharacterized protein</fullName>
    </submittedName>
</protein>
<dbReference type="EMBL" id="KV461933">
    <property type="protein sequence ID" value="OCA14280.1"/>
    <property type="molecule type" value="Genomic_DNA"/>
</dbReference>
<reference evidence="1" key="3">
    <citation type="submission" date="2016-05" db="EMBL/GenBank/DDBJ databases">
        <title>WGS assembly of Xenopus tropicalis.</title>
        <authorList>
            <person name="Sessions A."/>
            <person name="Jenkins J."/>
            <person name="Mitros T."/>
            <person name="Lyons J.T."/>
            <person name="Dichmann D.S."/>
            <person name="Robert J."/>
            <person name="Harland R.M."/>
            <person name="Rokhsar D.S."/>
        </authorList>
    </citation>
    <scope>NUCLEOTIDE SEQUENCE</scope>
    <source>
        <strain evidence="1">Nigerian</strain>
    </source>
</reference>
<evidence type="ECO:0000313" key="1">
    <source>
        <dbReference type="EMBL" id="OCA14280.1"/>
    </source>
</evidence>
<proteinExistence type="predicted"/>
<gene>
    <name evidence="1" type="ORF">XENTR_v90027296mg</name>
</gene>
<reference evidence="1" key="1">
    <citation type="submission" date="2009-11" db="EMBL/GenBank/DDBJ databases">
        <authorList>
            <consortium name="US DOE Joint Genome Institute (JGI-PGF)"/>
            <person name="Ottilar R."/>
            <person name="Schmutz J."/>
            <person name="Salamov A."/>
            <person name="Cheng J.F."/>
            <person name="Lucas S."/>
            <person name="Pitluck S."/>
            <person name="Gundlach H."/>
            <person name="Guo Y."/>
            <person name="Haberer G."/>
            <person name="Nasrallah J."/>
            <person name="Mayer K.F.X."/>
            <person name="van de Peer Y."/>
            <person name="Weigel D."/>
            <person name="Grigoriev I.V."/>
        </authorList>
    </citation>
    <scope>NUCLEOTIDE SEQUENCE</scope>
    <source>
        <strain evidence="1">Nigerian</strain>
    </source>
</reference>
<name>A0A1B8XUE7_XENTR</name>
<sequence length="153" mass="17017">MEWKQHKEEGLCPTHSCCHPPTCPTHLEAPTLKDSLPFSSTPPSASLSSAAPVAHLLASPCTSRPILQHPTYSLSHPSGVVTKLPWASIPASYPPQPSIRLSSNQWFHPIRTSWHPMSLRNSVSIRTCEISRTLGGRSRIQTYFKEEFKHMAL</sequence>
<organism evidence="1">
    <name type="scientific">Xenopus tropicalis</name>
    <name type="common">Western clawed frog</name>
    <name type="synonym">Silurana tropicalis</name>
    <dbReference type="NCBI Taxonomy" id="8364"/>
    <lineage>
        <taxon>Eukaryota</taxon>
        <taxon>Metazoa</taxon>
        <taxon>Chordata</taxon>
        <taxon>Craniata</taxon>
        <taxon>Vertebrata</taxon>
        <taxon>Euteleostomi</taxon>
        <taxon>Amphibia</taxon>
        <taxon>Batrachia</taxon>
        <taxon>Anura</taxon>
        <taxon>Pipoidea</taxon>
        <taxon>Pipidae</taxon>
        <taxon>Xenopodinae</taxon>
        <taxon>Xenopus</taxon>
        <taxon>Silurana</taxon>
    </lineage>
</organism>